<name>A0AC58UGR8_TOBAC</name>
<organism evidence="1 2">
    <name type="scientific">Nicotiana tabacum</name>
    <name type="common">Common tobacco</name>
    <dbReference type="NCBI Taxonomy" id="4097"/>
    <lineage>
        <taxon>Eukaryota</taxon>
        <taxon>Viridiplantae</taxon>
        <taxon>Streptophyta</taxon>
        <taxon>Embryophyta</taxon>
        <taxon>Tracheophyta</taxon>
        <taxon>Spermatophyta</taxon>
        <taxon>Magnoliopsida</taxon>
        <taxon>eudicotyledons</taxon>
        <taxon>Gunneridae</taxon>
        <taxon>Pentapetalae</taxon>
        <taxon>asterids</taxon>
        <taxon>lamiids</taxon>
        <taxon>Solanales</taxon>
        <taxon>Solanaceae</taxon>
        <taxon>Nicotianoideae</taxon>
        <taxon>Nicotianeae</taxon>
        <taxon>Nicotiana</taxon>
    </lineage>
</organism>
<evidence type="ECO:0000313" key="2">
    <source>
        <dbReference type="RefSeq" id="XP_075108673.1"/>
    </source>
</evidence>
<reference evidence="1" key="1">
    <citation type="journal article" date="2014" name="Nat. Commun.">
        <title>The tobacco genome sequence and its comparison with those of tomato and potato.</title>
        <authorList>
            <person name="Sierro N."/>
            <person name="Battey J.N."/>
            <person name="Ouadi S."/>
            <person name="Bakaher N."/>
            <person name="Bovet L."/>
            <person name="Willig A."/>
            <person name="Goepfert S."/>
            <person name="Peitsch M.C."/>
            <person name="Ivanov N.V."/>
        </authorList>
    </citation>
    <scope>NUCLEOTIDE SEQUENCE [LARGE SCALE GENOMIC DNA]</scope>
</reference>
<sequence>MYYYRKTTSALVLKVCKTWTKTLLTSEVLGNTRIKQLQQQKHCSLAHAGANASPEVQKMGDNSSSQVTRVLFCGPHFPASHNYTREYLQGYPFVQVDDVPLENVPAVIGDYEICVVKSFRMNSDVLSRAKSMKLIMQFGVGLEGVDINAATEHGIKVARIPGGATGNAASCAEMAIYLILGLLRKQHQLKISVEQKKLGEPIGDNLEGKTVFIMGFGNIGIHLAKRLRPFDVKILATKRSWSRHARDSSKSEAPSVENGSYDDLVDERGNHDDILKFVSKADIVVCCLAMNKETAGIVNNDFISVMKKGAILINIARGGLLDYDAVFNHLKSGHLGGLGIDVAWAEPFDPDDAILKFPEVIITPHIAGVTEKSYRYMAKVVGDVALQLHAGERFTGIEIVN</sequence>
<reference evidence="2" key="2">
    <citation type="submission" date="2025-08" db="UniProtKB">
        <authorList>
            <consortium name="RefSeq"/>
        </authorList>
    </citation>
    <scope>IDENTIFICATION</scope>
    <source>
        <tissue evidence="2">Leaf</tissue>
    </source>
</reference>
<proteinExistence type="predicted"/>
<dbReference type="Proteomes" id="UP000790787">
    <property type="component" value="Chromosome 4"/>
</dbReference>
<protein>
    <submittedName>
        <fullName evidence="2">Uncharacterized protein LOC107808250</fullName>
    </submittedName>
</protein>
<keyword evidence="1" id="KW-1185">Reference proteome</keyword>
<gene>
    <name evidence="2" type="primary">LOC107808250</name>
</gene>
<evidence type="ECO:0000313" key="1">
    <source>
        <dbReference type="Proteomes" id="UP000790787"/>
    </source>
</evidence>
<dbReference type="RefSeq" id="XP_075108673.1">
    <property type="nucleotide sequence ID" value="XM_075252572.1"/>
</dbReference>
<accession>A0AC58UGR8</accession>